<dbReference type="KEGG" id="splu:LK06_023105"/>
<evidence type="ECO:0000313" key="1">
    <source>
        <dbReference type="EMBL" id="ASN26607.1"/>
    </source>
</evidence>
<evidence type="ECO:0000313" key="2">
    <source>
        <dbReference type="Proteomes" id="UP000031501"/>
    </source>
</evidence>
<dbReference type="EMBL" id="CP022433">
    <property type="protein sequence ID" value="ASN26607.1"/>
    <property type="molecule type" value="Genomic_DNA"/>
</dbReference>
<organism evidence="1 2">
    <name type="scientific">Streptomyces pluripotens</name>
    <dbReference type="NCBI Taxonomy" id="1355015"/>
    <lineage>
        <taxon>Bacteria</taxon>
        <taxon>Bacillati</taxon>
        <taxon>Actinomycetota</taxon>
        <taxon>Actinomycetes</taxon>
        <taxon>Kitasatosporales</taxon>
        <taxon>Streptomycetaceae</taxon>
        <taxon>Streptomyces</taxon>
    </lineage>
</organism>
<reference evidence="1 2" key="1">
    <citation type="submission" date="2017-07" db="EMBL/GenBank/DDBJ databases">
        <title>Genome sequence of Streptomyces pluripotens MUSC 137T.</title>
        <authorList>
            <person name="Ser H.-L."/>
            <person name="Lee L.-H."/>
        </authorList>
    </citation>
    <scope>NUCLEOTIDE SEQUENCE [LARGE SCALE GENOMIC DNA]</scope>
    <source>
        <strain evidence="1 2">MUSC 137</strain>
    </source>
</reference>
<protein>
    <submittedName>
        <fullName evidence="1">Uncharacterized protein</fullName>
    </submittedName>
</protein>
<accession>A0A221P344</accession>
<dbReference type="AlphaFoldDB" id="A0A221P344"/>
<name>A0A221P344_9ACTN</name>
<proteinExistence type="predicted"/>
<dbReference type="Proteomes" id="UP000031501">
    <property type="component" value="Chromosome"/>
</dbReference>
<gene>
    <name evidence="1" type="ORF">LK07_24270</name>
</gene>
<sequence length="182" mass="19421">MSRFPNLGAMIGRKHFGAGARFFVPRVQLTGDALQFVNLVPRDRHPQREFFAGAAIADLQTEGVIELALPLFGHAREVHLQAWERVEQGDIVSIGCGLGGFESGQLLGQGFSLAAEGCVLLANVVPECPLAFRVWFFSRAVTAHALGESLDEAALALFDGCDGLLQGLAFPGDAFGRIVSGL</sequence>
<keyword evidence="2" id="KW-1185">Reference proteome</keyword>